<sequence>MKIVNWKLKTEERGISLYLAFMIMTLLLGIALGASALLMAEISILKGIGHSVFAFYATDAGVERALYLDTTLCVEEEDRAGCLEEQFDAIGASPPAGSIGLSNGASYQLEAETPGAGGCPADSGYCVKSTGSFQDARRAVRVAR</sequence>
<proteinExistence type="predicted"/>
<evidence type="ECO:0000313" key="3">
    <source>
        <dbReference type="Proteomes" id="UP000178065"/>
    </source>
</evidence>
<dbReference type="AlphaFoldDB" id="A0A1G2R141"/>
<evidence type="ECO:0000313" key="2">
    <source>
        <dbReference type="EMBL" id="OHA66079.1"/>
    </source>
</evidence>
<evidence type="ECO:0000256" key="1">
    <source>
        <dbReference type="SAM" id="Phobius"/>
    </source>
</evidence>
<dbReference type="EMBL" id="MHTT01000007">
    <property type="protein sequence ID" value="OHA66079.1"/>
    <property type="molecule type" value="Genomic_DNA"/>
</dbReference>
<comment type="caution">
    <text evidence="2">The sequence shown here is derived from an EMBL/GenBank/DDBJ whole genome shotgun (WGS) entry which is preliminary data.</text>
</comment>
<keyword evidence="1" id="KW-1133">Transmembrane helix</keyword>
<keyword evidence="1" id="KW-0472">Membrane</keyword>
<keyword evidence="1" id="KW-0812">Transmembrane</keyword>
<name>A0A1G2R141_9BACT</name>
<accession>A0A1G2R141</accession>
<protein>
    <recommendedName>
        <fullName evidence="4">Type 4 fimbrial biogenesis protein PilX N-terminal domain-containing protein</fullName>
    </recommendedName>
</protein>
<gene>
    <name evidence="2" type="ORF">A2672_02365</name>
</gene>
<evidence type="ECO:0008006" key="4">
    <source>
        <dbReference type="Google" id="ProtNLM"/>
    </source>
</evidence>
<organism evidence="2 3">
    <name type="scientific">Candidatus Wildermuthbacteria bacterium RIFCSPHIGHO2_01_FULL_49_22b</name>
    <dbReference type="NCBI Taxonomy" id="1802448"/>
    <lineage>
        <taxon>Bacteria</taxon>
        <taxon>Candidatus Wildermuthiibacteriota</taxon>
    </lineage>
</organism>
<dbReference type="STRING" id="1802448.A2672_02365"/>
<dbReference type="Proteomes" id="UP000178065">
    <property type="component" value="Unassembled WGS sequence"/>
</dbReference>
<reference evidence="2 3" key="1">
    <citation type="journal article" date="2016" name="Nat. Commun.">
        <title>Thousands of microbial genomes shed light on interconnected biogeochemical processes in an aquifer system.</title>
        <authorList>
            <person name="Anantharaman K."/>
            <person name="Brown C.T."/>
            <person name="Hug L.A."/>
            <person name="Sharon I."/>
            <person name="Castelle C.J."/>
            <person name="Probst A.J."/>
            <person name="Thomas B.C."/>
            <person name="Singh A."/>
            <person name="Wilkins M.J."/>
            <person name="Karaoz U."/>
            <person name="Brodie E.L."/>
            <person name="Williams K.H."/>
            <person name="Hubbard S.S."/>
            <person name="Banfield J.F."/>
        </authorList>
    </citation>
    <scope>NUCLEOTIDE SEQUENCE [LARGE SCALE GENOMIC DNA]</scope>
</reference>
<feature type="transmembrane region" description="Helical" evidence="1">
    <location>
        <begin position="15"/>
        <end position="40"/>
    </location>
</feature>